<accession>A0A6G9D023</accession>
<gene>
    <name evidence="2" type="ORF">G9444_5334</name>
</gene>
<name>A0A6G9D023_RHOER</name>
<sequence>MNCLWGLVSLAGTIGEREDPAADPGLRDFRSPERVTDIS</sequence>
<feature type="region of interest" description="Disordered" evidence="1">
    <location>
        <begin position="16"/>
        <end position="39"/>
    </location>
</feature>
<evidence type="ECO:0000313" key="2">
    <source>
        <dbReference type="EMBL" id="QIP42577.1"/>
    </source>
</evidence>
<protein>
    <submittedName>
        <fullName evidence="2">Uncharacterized protein</fullName>
    </submittedName>
</protein>
<evidence type="ECO:0000313" key="3">
    <source>
        <dbReference type="Proteomes" id="UP000502345"/>
    </source>
</evidence>
<proteinExistence type="predicted"/>
<evidence type="ECO:0000256" key="1">
    <source>
        <dbReference type="SAM" id="MobiDB-lite"/>
    </source>
</evidence>
<dbReference type="Proteomes" id="UP000502345">
    <property type="component" value="Chromosome"/>
</dbReference>
<reference evidence="2 3" key="1">
    <citation type="submission" date="2020-03" db="EMBL/GenBank/DDBJ databases">
        <title>Screen low temperature-resistant strains for efficient degradation of petroleum hydrocarbons under the low temperature.</title>
        <authorList>
            <person name="Wang Y."/>
            <person name="Chen J."/>
        </authorList>
    </citation>
    <scope>NUCLEOTIDE SEQUENCE [LARGE SCALE GENOMIC DNA]</scope>
    <source>
        <strain evidence="2 3">KB1</strain>
    </source>
</reference>
<dbReference type="AlphaFoldDB" id="A0A6G9D023"/>
<dbReference type="EMBL" id="CP050124">
    <property type="protein sequence ID" value="QIP42577.1"/>
    <property type="molecule type" value="Genomic_DNA"/>
</dbReference>
<organism evidence="2 3">
    <name type="scientific">Rhodococcus erythropolis</name>
    <name type="common">Arthrobacter picolinophilus</name>
    <dbReference type="NCBI Taxonomy" id="1833"/>
    <lineage>
        <taxon>Bacteria</taxon>
        <taxon>Bacillati</taxon>
        <taxon>Actinomycetota</taxon>
        <taxon>Actinomycetes</taxon>
        <taxon>Mycobacteriales</taxon>
        <taxon>Nocardiaceae</taxon>
        <taxon>Rhodococcus</taxon>
        <taxon>Rhodococcus erythropolis group</taxon>
    </lineage>
</organism>